<dbReference type="InterPro" id="IPR013538">
    <property type="entry name" value="ASHA1/2-like_C"/>
</dbReference>
<evidence type="ECO:0000256" key="1">
    <source>
        <dbReference type="ARBA" id="ARBA00006817"/>
    </source>
</evidence>
<dbReference type="InterPro" id="IPR023393">
    <property type="entry name" value="START-like_dom_sf"/>
</dbReference>
<evidence type="ECO:0000313" key="3">
    <source>
        <dbReference type="EMBL" id="PSL45652.1"/>
    </source>
</evidence>
<accession>A0A2P8HHD8</accession>
<evidence type="ECO:0000259" key="2">
    <source>
        <dbReference type="Pfam" id="PF08327"/>
    </source>
</evidence>
<dbReference type="Proteomes" id="UP000240971">
    <property type="component" value="Unassembled WGS sequence"/>
</dbReference>
<reference evidence="3 4" key="1">
    <citation type="submission" date="2018-03" db="EMBL/GenBank/DDBJ databases">
        <title>Genomic Encyclopedia of Archaeal and Bacterial Type Strains, Phase II (KMG-II): from individual species to whole genera.</title>
        <authorList>
            <person name="Goeker M."/>
        </authorList>
    </citation>
    <scope>NUCLEOTIDE SEQUENCE [LARGE SCALE GENOMIC DNA]</scope>
    <source>
        <strain evidence="3 4">DSM 24859</strain>
    </source>
</reference>
<keyword evidence="4" id="KW-1185">Reference proteome</keyword>
<dbReference type="RefSeq" id="WP_106529970.1">
    <property type="nucleotide sequence ID" value="NZ_PYAW01000004.1"/>
</dbReference>
<dbReference type="EMBL" id="PYAW01000004">
    <property type="protein sequence ID" value="PSL45652.1"/>
    <property type="molecule type" value="Genomic_DNA"/>
</dbReference>
<dbReference type="Gene3D" id="3.30.530.20">
    <property type="match status" value="1"/>
</dbReference>
<name>A0A2P8HHD8_CHINA</name>
<dbReference type="AlphaFoldDB" id="A0A2P8HHD8"/>
<organism evidence="3 4">
    <name type="scientific">Chitinophaga niastensis</name>
    <dbReference type="NCBI Taxonomy" id="536980"/>
    <lineage>
        <taxon>Bacteria</taxon>
        <taxon>Pseudomonadati</taxon>
        <taxon>Bacteroidota</taxon>
        <taxon>Chitinophagia</taxon>
        <taxon>Chitinophagales</taxon>
        <taxon>Chitinophagaceae</taxon>
        <taxon>Chitinophaga</taxon>
    </lineage>
</organism>
<protein>
    <submittedName>
        <fullName evidence="3">Uncharacterized protein YndB with AHSA1/START domain</fullName>
    </submittedName>
</protein>
<comment type="caution">
    <text evidence="3">The sequence shown here is derived from an EMBL/GenBank/DDBJ whole genome shotgun (WGS) entry which is preliminary data.</text>
</comment>
<dbReference type="Pfam" id="PF08327">
    <property type="entry name" value="AHSA1"/>
    <property type="match status" value="1"/>
</dbReference>
<proteinExistence type="inferred from homology"/>
<gene>
    <name evidence="3" type="ORF">CLV51_104359</name>
</gene>
<feature type="domain" description="Activator of Hsp90 ATPase homologue 1/2-like C-terminal" evidence="2">
    <location>
        <begin position="14"/>
        <end position="148"/>
    </location>
</feature>
<comment type="similarity">
    <text evidence="1">Belongs to the AHA1 family.</text>
</comment>
<dbReference type="OrthoDB" id="2355173at2"/>
<sequence length="151" mass="16923">MSTPLNVVSRITINAPAAKVWDALVNPEQTKKYMFGCETVSDWKEGSSLLWKGVFEGKELVAVKGDIVKIVPEKLLIYTTIDPNSNINDVSENYLHVTYDLQAVNGETVLTVTQGDFATVAEGERRYKETFNNGEGWNPILEQIKKITEEK</sequence>
<dbReference type="SUPFAM" id="SSF55961">
    <property type="entry name" value="Bet v1-like"/>
    <property type="match status" value="1"/>
</dbReference>
<evidence type="ECO:0000313" key="4">
    <source>
        <dbReference type="Proteomes" id="UP000240971"/>
    </source>
</evidence>